<evidence type="ECO:0000313" key="2">
    <source>
        <dbReference type="Proteomes" id="UP000256599"/>
    </source>
</evidence>
<proteinExistence type="predicted"/>
<keyword evidence="2" id="KW-1185">Reference proteome</keyword>
<accession>A0A3D8I522</accession>
<evidence type="ECO:0000313" key="1">
    <source>
        <dbReference type="EMBL" id="RDU59661.1"/>
    </source>
</evidence>
<dbReference type="OrthoDB" id="1078742at2"/>
<reference evidence="1 2" key="1">
    <citation type="submission" date="2018-04" db="EMBL/GenBank/DDBJ databases">
        <title>Novel Campyloabacter and Helicobacter Species and Strains.</title>
        <authorList>
            <person name="Mannion A.J."/>
            <person name="Shen Z."/>
            <person name="Fox J.G."/>
        </authorList>
    </citation>
    <scope>NUCLEOTIDE SEQUENCE [LARGE SCALE GENOMIC DNA]</scope>
    <source>
        <strain evidence="1 2">MIT 98-6070</strain>
    </source>
</reference>
<organism evidence="1 2">
    <name type="scientific">Helicobacter marmotae</name>
    <dbReference type="NCBI Taxonomy" id="152490"/>
    <lineage>
        <taxon>Bacteria</taxon>
        <taxon>Pseudomonadati</taxon>
        <taxon>Campylobacterota</taxon>
        <taxon>Epsilonproteobacteria</taxon>
        <taxon>Campylobacterales</taxon>
        <taxon>Helicobacteraceae</taxon>
        <taxon>Helicobacter</taxon>
    </lineage>
</organism>
<dbReference type="InterPro" id="IPR016541">
    <property type="entry name" value="UCP008505"/>
</dbReference>
<name>A0A3D8I522_9HELI</name>
<dbReference type="Pfam" id="PF14367">
    <property type="entry name" value="DUF4411"/>
    <property type="match status" value="1"/>
</dbReference>
<gene>
    <name evidence="1" type="ORF">CQA63_06165</name>
</gene>
<protein>
    <submittedName>
        <fullName evidence="1">DUF4411 domain-containing protein</fullName>
    </submittedName>
</protein>
<dbReference type="RefSeq" id="WP_104699949.1">
    <property type="nucleotide sequence ID" value="NZ_FZPP01000017.1"/>
</dbReference>
<dbReference type="AlphaFoldDB" id="A0A3D8I522"/>
<sequence length="186" mass="21611">MDKYLFDTNSLVYLVRYYLPFDASGQLRNFLLEGFERKDFILLTAVKDECKYVAQGLVFKEFLKDSPIRATPFDEVITKKLHREIDNNFIVSFAKRGQLDEQEYSSQKQDFIKSADFKLIHYVILKGQCVIITEESLTSNDNKIFKKIPKIAQEKGIKCLNLAGFIQEKLEMSLKISIKGELALEY</sequence>
<dbReference type="EMBL" id="NXLR01000010">
    <property type="protein sequence ID" value="RDU59661.1"/>
    <property type="molecule type" value="Genomic_DNA"/>
</dbReference>
<dbReference type="Proteomes" id="UP000256599">
    <property type="component" value="Unassembled WGS sequence"/>
</dbReference>
<comment type="caution">
    <text evidence="1">The sequence shown here is derived from an EMBL/GenBank/DDBJ whole genome shotgun (WGS) entry which is preliminary data.</text>
</comment>